<dbReference type="AlphaFoldDB" id="A0A1Y1RWC5"/>
<evidence type="ECO:0000256" key="5">
    <source>
        <dbReference type="ARBA" id="ARBA00022692"/>
    </source>
</evidence>
<feature type="transmembrane region" description="Helical" evidence="10">
    <location>
        <begin position="46"/>
        <end position="64"/>
    </location>
</feature>
<protein>
    <recommendedName>
        <fullName evidence="10">Ion-translocating oxidoreductase complex subunit D</fullName>
        <ecNumber evidence="10">7.-.-.-</ecNumber>
    </recommendedName>
    <alternativeName>
        <fullName evidence="10">Rnf electron transport complex subunit D</fullName>
    </alternativeName>
</protein>
<feature type="transmembrane region" description="Helical" evidence="10">
    <location>
        <begin position="275"/>
        <end position="293"/>
    </location>
</feature>
<keyword evidence="1 10" id="KW-0813">Transport</keyword>
<comment type="function">
    <text evidence="10">Part of a membrane-bound complex that couples electron transfer with translocation of ions across the membrane.</text>
</comment>
<comment type="caution">
    <text evidence="11">The sequence shown here is derived from an EMBL/GenBank/DDBJ whole genome shotgun (WGS) entry which is preliminary data.</text>
</comment>
<organism evidence="11 12">
    <name type="scientific">Marispirochaeta aestuarii</name>
    <dbReference type="NCBI Taxonomy" id="1963862"/>
    <lineage>
        <taxon>Bacteria</taxon>
        <taxon>Pseudomonadati</taxon>
        <taxon>Spirochaetota</taxon>
        <taxon>Spirochaetia</taxon>
        <taxon>Spirochaetales</taxon>
        <taxon>Spirochaetaceae</taxon>
        <taxon>Marispirochaeta</taxon>
    </lineage>
</organism>
<keyword evidence="10" id="KW-1003">Cell membrane</keyword>
<dbReference type="NCBIfam" id="TIGR01946">
    <property type="entry name" value="rnfD"/>
    <property type="match status" value="1"/>
</dbReference>
<comment type="subcellular location">
    <subcellularLocation>
        <location evidence="10">Cell membrane</location>
        <topology evidence="10">Multi-pass membrane protein</topology>
    </subcellularLocation>
</comment>
<dbReference type="STRING" id="1963862.B4O97_12375"/>
<dbReference type="HAMAP" id="MF_00462">
    <property type="entry name" value="RsxD_RnfD"/>
    <property type="match status" value="1"/>
</dbReference>
<keyword evidence="9 10" id="KW-0472">Membrane</keyword>
<comment type="cofactor">
    <cofactor evidence="10">
        <name>FMN</name>
        <dbReference type="ChEBI" id="CHEBI:58210"/>
    </cofactor>
</comment>
<dbReference type="PANTHER" id="PTHR30578:SF0">
    <property type="entry name" value="ION-TRANSLOCATING OXIDOREDUCTASE COMPLEX SUBUNIT D"/>
    <property type="match status" value="1"/>
</dbReference>
<dbReference type="RefSeq" id="WP_083051236.1">
    <property type="nucleotide sequence ID" value="NZ_MWQY01000013.1"/>
</dbReference>
<keyword evidence="2 10" id="KW-0597">Phosphoprotein</keyword>
<dbReference type="GO" id="GO:0005886">
    <property type="term" value="C:plasma membrane"/>
    <property type="evidence" value="ECO:0007669"/>
    <property type="project" value="UniProtKB-SubCell"/>
</dbReference>
<keyword evidence="3 10" id="KW-0285">Flavoprotein</keyword>
<sequence length="361" mass="38925">MNTDSLIITTSPHIHHRDTTASIMWRVSAALAPAALWGVYQFGLSSLTVLLVSIASCLLFEYFAGRATGRFTLNDGSAFLTGLLVGMNMPGTIPLFIPVIASAFAILVVKWTFGGLGRNWMNPALAGRVFVFFSWTGDMTTWPVPRALRLDAVTMSTPLSSIKTGLLELTEPVSGPMALLRDLGFPVSDLDMNLTASFRGIFPGLENGYFDLFLGNIPGCIGEASALLLLAGGIYLMLVKIVNWEIVASYAASFVVLIFLFAGIPFGSGLFAGDVLFHILSGGFMLGLLFMATDMVSSPLTKKGMLIYGAGIGFLTFLIRIFGSFPEGVSLAIILMNIFVPMINRYTQPKLFGEVREEAAK</sequence>
<accession>A0A1Y1RWC5</accession>
<dbReference type="PANTHER" id="PTHR30578">
    <property type="entry name" value="ELECTRON TRANSPORT COMPLEX PROTEIN RNFD"/>
    <property type="match status" value="1"/>
</dbReference>
<dbReference type="InterPro" id="IPR011303">
    <property type="entry name" value="RnfD_bac"/>
</dbReference>
<feature type="transmembrane region" description="Helical" evidence="10">
    <location>
        <begin position="95"/>
        <end position="113"/>
    </location>
</feature>
<keyword evidence="12" id="KW-1185">Reference proteome</keyword>
<gene>
    <name evidence="10" type="primary">rnfD</name>
    <name evidence="11" type="ORF">B4O97_12375</name>
</gene>
<keyword evidence="4 10" id="KW-0288">FMN</keyword>
<comment type="subunit">
    <text evidence="10">The complex is composed of six subunits: RnfA, RnfB, RnfC, RnfD, RnfE and RnfG.</text>
</comment>
<keyword evidence="8 10" id="KW-1133">Transmembrane helix</keyword>
<evidence type="ECO:0000256" key="7">
    <source>
        <dbReference type="ARBA" id="ARBA00022982"/>
    </source>
</evidence>
<evidence type="ECO:0000256" key="4">
    <source>
        <dbReference type="ARBA" id="ARBA00022643"/>
    </source>
</evidence>
<evidence type="ECO:0000256" key="3">
    <source>
        <dbReference type="ARBA" id="ARBA00022630"/>
    </source>
</evidence>
<dbReference type="OrthoDB" id="9776359at2"/>
<evidence type="ECO:0000256" key="1">
    <source>
        <dbReference type="ARBA" id="ARBA00022448"/>
    </source>
</evidence>
<feature type="transmembrane region" description="Helical" evidence="10">
    <location>
        <begin position="213"/>
        <end position="238"/>
    </location>
</feature>
<dbReference type="InterPro" id="IPR004338">
    <property type="entry name" value="NqrB/RnfD"/>
</dbReference>
<keyword evidence="5 10" id="KW-0812">Transmembrane</keyword>
<dbReference type="Pfam" id="PF03116">
    <property type="entry name" value="NQR2_RnfD_RnfE"/>
    <property type="match status" value="1"/>
</dbReference>
<evidence type="ECO:0000256" key="9">
    <source>
        <dbReference type="ARBA" id="ARBA00023136"/>
    </source>
</evidence>
<evidence type="ECO:0000313" key="11">
    <source>
        <dbReference type="EMBL" id="ORC34431.1"/>
    </source>
</evidence>
<name>A0A1Y1RWC5_9SPIO</name>
<feature type="transmembrane region" description="Helical" evidence="10">
    <location>
        <begin position="305"/>
        <end position="323"/>
    </location>
</feature>
<proteinExistence type="inferred from homology"/>
<evidence type="ECO:0000313" key="12">
    <source>
        <dbReference type="Proteomes" id="UP000192343"/>
    </source>
</evidence>
<dbReference type="Proteomes" id="UP000192343">
    <property type="component" value="Unassembled WGS sequence"/>
</dbReference>
<dbReference type="EC" id="7.-.-.-" evidence="10"/>
<dbReference type="GO" id="GO:0022900">
    <property type="term" value="P:electron transport chain"/>
    <property type="evidence" value="ECO:0007669"/>
    <property type="project" value="UniProtKB-UniRule"/>
</dbReference>
<feature type="transmembrane region" description="Helical" evidence="10">
    <location>
        <begin position="250"/>
        <end position="269"/>
    </location>
</feature>
<evidence type="ECO:0000256" key="2">
    <source>
        <dbReference type="ARBA" id="ARBA00022553"/>
    </source>
</evidence>
<feature type="modified residue" description="FMN phosphoryl threonine" evidence="10">
    <location>
        <position position="157"/>
    </location>
</feature>
<keyword evidence="7 10" id="KW-0249">Electron transport</keyword>
<dbReference type="EMBL" id="MWQY01000013">
    <property type="protein sequence ID" value="ORC34431.1"/>
    <property type="molecule type" value="Genomic_DNA"/>
</dbReference>
<feature type="transmembrane region" description="Helical" evidence="10">
    <location>
        <begin position="329"/>
        <end position="347"/>
    </location>
</feature>
<evidence type="ECO:0000256" key="8">
    <source>
        <dbReference type="ARBA" id="ARBA00022989"/>
    </source>
</evidence>
<reference evidence="11 12" key="1">
    <citation type="submission" date="2017-03" db="EMBL/GenBank/DDBJ databases">
        <title>Draft Genome sequence of Marispirochaeta sp. strain JC444.</title>
        <authorList>
            <person name="Shivani Y."/>
            <person name="Subhash Y."/>
            <person name="Sasikala C."/>
            <person name="Ramana C."/>
        </authorList>
    </citation>
    <scope>NUCLEOTIDE SEQUENCE [LARGE SCALE GENOMIC DNA]</scope>
    <source>
        <strain evidence="11 12">JC444</strain>
    </source>
</reference>
<dbReference type="GO" id="GO:0055085">
    <property type="term" value="P:transmembrane transport"/>
    <property type="evidence" value="ECO:0007669"/>
    <property type="project" value="InterPro"/>
</dbReference>
<evidence type="ECO:0000256" key="6">
    <source>
        <dbReference type="ARBA" id="ARBA00022967"/>
    </source>
</evidence>
<evidence type="ECO:0000256" key="10">
    <source>
        <dbReference type="HAMAP-Rule" id="MF_00462"/>
    </source>
</evidence>
<keyword evidence="6 10" id="KW-1278">Translocase</keyword>
<comment type="similarity">
    <text evidence="10">Belongs to the NqrB/RnfD family.</text>
</comment>